<protein>
    <submittedName>
        <fullName evidence="1">Uncharacterized protein</fullName>
    </submittedName>
</protein>
<evidence type="ECO:0000313" key="1">
    <source>
        <dbReference type="EMBL" id="QHT32163.1"/>
    </source>
</evidence>
<organism evidence="1">
    <name type="scientific">viral metagenome</name>
    <dbReference type="NCBI Taxonomy" id="1070528"/>
    <lineage>
        <taxon>unclassified sequences</taxon>
        <taxon>metagenomes</taxon>
        <taxon>organismal metagenomes</taxon>
    </lineage>
</organism>
<dbReference type="AlphaFoldDB" id="A0A6C0EUH2"/>
<proteinExistence type="predicted"/>
<reference evidence="1" key="1">
    <citation type="journal article" date="2020" name="Nature">
        <title>Giant virus diversity and host interactions through global metagenomics.</title>
        <authorList>
            <person name="Schulz F."/>
            <person name="Roux S."/>
            <person name="Paez-Espino D."/>
            <person name="Jungbluth S."/>
            <person name="Walsh D.A."/>
            <person name="Denef V.J."/>
            <person name="McMahon K.D."/>
            <person name="Konstantinidis K.T."/>
            <person name="Eloe-Fadrosh E.A."/>
            <person name="Kyrpides N.C."/>
            <person name="Woyke T."/>
        </authorList>
    </citation>
    <scope>NUCLEOTIDE SEQUENCE</scope>
    <source>
        <strain evidence="1">GVMAG-M-3300009159-65</strain>
    </source>
</reference>
<dbReference type="EMBL" id="MN738931">
    <property type="protein sequence ID" value="QHT32163.1"/>
    <property type="molecule type" value="Genomic_DNA"/>
</dbReference>
<accession>A0A6C0EUH2</accession>
<name>A0A6C0EUH2_9ZZZZ</name>
<sequence>MEQIQFYIEQLKTQGYTEFKAINIFLQDVNIKYKYKKIYLENLPNYTPPVPMEIDEELTEPPKQTPILRRY</sequence>